<dbReference type="EMBL" id="CP144103">
    <property type="protein sequence ID" value="WWC90288.1"/>
    <property type="molecule type" value="Genomic_DNA"/>
</dbReference>
<accession>A0AAX4JZN8</accession>
<feature type="region of interest" description="Disordered" evidence="1">
    <location>
        <begin position="1"/>
        <end position="42"/>
    </location>
</feature>
<feature type="compositionally biased region" description="Basic and acidic residues" evidence="1">
    <location>
        <begin position="196"/>
        <end position="207"/>
    </location>
</feature>
<feature type="compositionally biased region" description="Low complexity" evidence="1">
    <location>
        <begin position="16"/>
        <end position="34"/>
    </location>
</feature>
<keyword evidence="3" id="KW-1185">Reference proteome</keyword>
<feature type="compositionally biased region" description="Polar residues" evidence="1">
    <location>
        <begin position="147"/>
        <end position="177"/>
    </location>
</feature>
<evidence type="ECO:0000313" key="3">
    <source>
        <dbReference type="Proteomes" id="UP001355207"/>
    </source>
</evidence>
<feature type="compositionally biased region" description="Polar residues" evidence="1">
    <location>
        <begin position="268"/>
        <end position="284"/>
    </location>
</feature>
<protein>
    <submittedName>
        <fullName evidence="2">Uncharacterized protein</fullName>
    </submittedName>
</protein>
<feature type="region of interest" description="Disordered" evidence="1">
    <location>
        <begin position="80"/>
        <end position="106"/>
    </location>
</feature>
<dbReference type="GeneID" id="91095891"/>
<organism evidence="2 3">
    <name type="scientific">Kwoniella dendrophila CBS 6074</name>
    <dbReference type="NCBI Taxonomy" id="1295534"/>
    <lineage>
        <taxon>Eukaryota</taxon>
        <taxon>Fungi</taxon>
        <taxon>Dikarya</taxon>
        <taxon>Basidiomycota</taxon>
        <taxon>Agaricomycotina</taxon>
        <taxon>Tremellomycetes</taxon>
        <taxon>Tremellales</taxon>
        <taxon>Cryptococcaceae</taxon>
        <taxon>Kwoniella</taxon>
    </lineage>
</organism>
<evidence type="ECO:0000256" key="1">
    <source>
        <dbReference type="SAM" id="MobiDB-lite"/>
    </source>
</evidence>
<evidence type="ECO:0000313" key="2">
    <source>
        <dbReference type="EMBL" id="WWC90288.1"/>
    </source>
</evidence>
<feature type="compositionally biased region" description="Acidic residues" evidence="1">
    <location>
        <begin position="254"/>
        <end position="264"/>
    </location>
</feature>
<proteinExistence type="predicted"/>
<sequence length="386" mass="42349">MFRSILKNADAGSKTGTGSSILSRSSGSSSNTNSDLPNRNNKESWFSQTISKPYRQAWSNVGASFNDYRNRTAKFIATNSSSNFSSTHPSNSSATTSTTTTSHSRRTPSVYHNYYHFHGTNSGGFSKYDLARRHFWPPPGPSLYTVDNTRSAFGTSRHTPGATAPTTQSSINSSVLSDSPIPPTKRFSVDSSISSEPEHEPWSDKGDISLSPSSQTDLDPPFPPGESLAWTRPDNSSIFKSPDDNGKNQIPDTLDLDTSFDENDPLSILTTSNTASNTRQSMSGYSMEDHSRNLAKILESSIADHEGTYDSITSHIDFTKTGSNISIKITNHFHNSRPNETELTGKTSNSSSVSMTESEIQQHKVDPATNIQNKFFYKPGLWGEKR</sequence>
<feature type="compositionally biased region" description="Low complexity" evidence="1">
    <location>
        <begin position="80"/>
        <end position="102"/>
    </location>
</feature>
<dbReference type="AlphaFoldDB" id="A0AAX4JZN8"/>
<feature type="region of interest" description="Disordered" evidence="1">
    <location>
        <begin position="147"/>
        <end position="288"/>
    </location>
</feature>
<dbReference type="RefSeq" id="XP_066077051.1">
    <property type="nucleotide sequence ID" value="XM_066220954.1"/>
</dbReference>
<name>A0AAX4JZN8_9TREE</name>
<reference evidence="2 3" key="1">
    <citation type="submission" date="2024-01" db="EMBL/GenBank/DDBJ databases">
        <title>Comparative genomics of Cryptococcus and Kwoniella reveals pathogenesis evolution and contrasting modes of karyotype evolution via chromosome fusion or intercentromeric recombination.</title>
        <authorList>
            <person name="Coelho M.A."/>
            <person name="David-Palma M."/>
            <person name="Shea T."/>
            <person name="Bowers K."/>
            <person name="McGinley-Smith S."/>
            <person name="Mohammad A.W."/>
            <person name="Gnirke A."/>
            <person name="Yurkov A.M."/>
            <person name="Nowrousian M."/>
            <person name="Sun S."/>
            <person name="Cuomo C.A."/>
            <person name="Heitman J."/>
        </authorList>
    </citation>
    <scope>NUCLEOTIDE SEQUENCE [LARGE SCALE GENOMIC DNA]</scope>
    <source>
        <strain evidence="2 3">CBS 6074</strain>
    </source>
</reference>
<dbReference type="Proteomes" id="UP001355207">
    <property type="component" value="Chromosome 6"/>
</dbReference>
<gene>
    <name evidence="2" type="ORF">L201_005221</name>
</gene>